<protein>
    <submittedName>
        <fullName evidence="3">LuxR C-terminal-related transcriptional regulator</fullName>
    </submittedName>
</protein>
<evidence type="ECO:0000313" key="4">
    <source>
        <dbReference type="Proteomes" id="UP001596160"/>
    </source>
</evidence>
<comment type="caution">
    <text evidence="3">The sequence shown here is derived from an EMBL/GenBank/DDBJ whole genome shotgun (WGS) entry which is preliminary data.</text>
</comment>
<dbReference type="SMART" id="SM00421">
    <property type="entry name" value="HTH_LUXR"/>
    <property type="match status" value="1"/>
</dbReference>
<feature type="domain" description="HTH luxR-type" evidence="2">
    <location>
        <begin position="131"/>
        <end position="196"/>
    </location>
</feature>
<gene>
    <name evidence="3" type="ORF">ACFPRH_17120</name>
</gene>
<dbReference type="InterPro" id="IPR039420">
    <property type="entry name" value="WalR-like"/>
</dbReference>
<dbReference type="EMBL" id="JBHSKP010000010">
    <property type="protein sequence ID" value="MFC5153458.1"/>
    <property type="molecule type" value="Genomic_DNA"/>
</dbReference>
<dbReference type="RefSeq" id="WP_344479361.1">
    <property type="nucleotide sequence ID" value="NZ_BAAASB010000012.1"/>
</dbReference>
<dbReference type="PROSITE" id="PS00622">
    <property type="entry name" value="HTH_LUXR_1"/>
    <property type="match status" value="1"/>
</dbReference>
<dbReference type="PANTHER" id="PTHR43214">
    <property type="entry name" value="TWO-COMPONENT RESPONSE REGULATOR"/>
    <property type="match status" value="1"/>
</dbReference>
<dbReference type="Gene3D" id="3.40.50.2300">
    <property type="match status" value="1"/>
</dbReference>
<dbReference type="SUPFAM" id="SSF46894">
    <property type="entry name" value="C-terminal effector domain of the bipartite response regulators"/>
    <property type="match status" value="1"/>
</dbReference>
<proteinExistence type="predicted"/>
<dbReference type="InterPro" id="IPR000792">
    <property type="entry name" value="Tscrpt_reg_LuxR_C"/>
</dbReference>
<dbReference type="PRINTS" id="PR00038">
    <property type="entry name" value="HTHLUXR"/>
</dbReference>
<sequence>MTALLQEDPEFTIVNGRPAGGVPDRPGPPDVVLIEDLTGVTVAEAVAPALRFPGETRATRAVVVLKGSGTDRVFGYLRSGVRSFVCVDAAPEVLPAAVRATARGEAFLNDDTARRIIDVALPHGPGDVSPRTAPTTPLTLREQEVFALLTAGRSNAEIAESCGLSSKTVKFHVSNILRKLGMRNRIQAVVHAARATGRGTAAA</sequence>
<accession>A0ABW0AI92</accession>
<evidence type="ECO:0000256" key="1">
    <source>
        <dbReference type="ARBA" id="ARBA00023125"/>
    </source>
</evidence>
<keyword evidence="4" id="KW-1185">Reference proteome</keyword>
<dbReference type="Pfam" id="PF00196">
    <property type="entry name" value="GerE"/>
    <property type="match status" value="1"/>
</dbReference>
<dbReference type="PANTHER" id="PTHR43214:SF43">
    <property type="entry name" value="TWO-COMPONENT RESPONSE REGULATOR"/>
    <property type="match status" value="1"/>
</dbReference>
<keyword evidence="1" id="KW-0238">DNA-binding</keyword>
<evidence type="ECO:0000259" key="2">
    <source>
        <dbReference type="PROSITE" id="PS50043"/>
    </source>
</evidence>
<evidence type="ECO:0000313" key="3">
    <source>
        <dbReference type="EMBL" id="MFC5153458.1"/>
    </source>
</evidence>
<dbReference type="Proteomes" id="UP001596160">
    <property type="component" value="Unassembled WGS sequence"/>
</dbReference>
<dbReference type="InterPro" id="IPR016032">
    <property type="entry name" value="Sig_transdc_resp-reg_C-effctor"/>
</dbReference>
<dbReference type="CDD" id="cd06170">
    <property type="entry name" value="LuxR_C_like"/>
    <property type="match status" value="1"/>
</dbReference>
<organism evidence="3 4">
    <name type="scientific">Streptomyces amakusaensis</name>
    <dbReference type="NCBI Taxonomy" id="67271"/>
    <lineage>
        <taxon>Bacteria</taxon>
        <taxon>Bacillati</taxon>
        <taxon>Actinomycetota</taxon>
        <taxon>Actinomycetes</taxon>
        <taxon>Kitasatosporales</taxon>
        <taxon>Streptomycetaceae</taxon>
        <taxon>Streptomyces</taxon>
    </lineage>
</organism>
<dbReference type="PROSITE" id="PS50043">
    <property type="entry name" value="HTH_LUXR_2"/>
    <property type="match status" value="1"/>
</dbReference>
<reference evidence="4" key="1">
    <citation type="journal article" date="2019" name="Int. J. Syst. Evol. Microbiol.">
        <title>The Global Catalogue of Microorganisms (GCM) 10K type strain sequencing project: providing services to taxonomists for standard genome sequencing and annotation.</title>
        <authorList>
            <consortium name="The Broad Institute Genomics Platform"/>
            <consortium name="The Broad Institute Genome Sequencing Center for Infectious Disease"/>
            <person name="Wu L."/>
            <person name="Ma J."/>
        </authorList>
    </citation>
    <scope>NUCLEOTIDE SEQUENCE [LARGE SCALE GENOMIC DNA]</scope>
    <source>
        <strain evidence="4">PCU 266</strain>
    </source>
</reference>
<name>A0ABW0AI92_9ACTN</name>